<feature type="signal peptide" evidence="1">
    <location>
        <begin position="1"/>
        <end position="22"/>
    </location>
</feature>
<dbReference type="Proteomes" id="UP000275408">
    <property type="component" value="Unassembled WGS sequence"/>
</dbReference>
<dbReference type="SMART" id="SM00034">
    <property type="entry name" value="CLECT"/>
    <property type="match status" value="1"/>
</dbReference>
<feature type="domain" description="C-type lectin" evidence="2">
    <location>
        <begin position="72"/>
        <end position="194"/>
    </location>
</feature>
<evidence type="ECO:0000313" key="4">
    <source>
        <dbReference type="Proteomes" id="UP000275408"/>
    </source>
</evidence>
<keyword evidence="1" id="KW-0732">Signal</keyword>
<evidence type="ECO:0000259" key="2">
    <source>
        <dbReference type="PROSITE" id="PS50041"/>
    </source>
</evidence>
<organism evidence="3 4">
    <name type="scientific">Pocillopora damicornis</name>
    <name type="common">Cauliflower coral</name>
    <name type="synonym">Millepora damicornis</name>
    <dbReference type="NCBI Taxonomy" id="46731"/>
    <lineage>
        <taxon>Eukaryota</taxon>
        <taxon>Metazoa</taxon>
        <taxon>Cnidaria</taxon>
        <taxon>Anthozoa</taxon>
        <taxon>Hexacorallia</taxon>
        <taxon>Scleractinia</taxon>
        <taxon>Astrocoeniina</taxon>
        <taxon>Pocilloporidae</taxon>
        <taxon>Pocillopora</taxon>
    </lineage>
</organism>
<dbReference type="AlphaFoldDB" id="A0A3M6UYG5"/>
<dbReference type="Gene3D" id="3.10.100.10">
    <property type="entry name" value="Mannose-Binding Protein A, subunit A"/>
    <property type="match status" value="1"/>
</dbReference>
<feature type="chain" id="PRO_5018251315" description="C-type lectin domain-containing protein" evidence="1">
    <location>
        <begin position="23"/>
        <end position="204"/>
    </location>
</feature>
<dbReference type="InterPro" id="IPR001304">
    <property type="entry name" value="C-type_lectin-like"/>
</dbReference>
<sequence length="204" mass="23103">MKVLAALLLLSVALCFTTSASALPRSSKQDPRGILENIENAFEYPPPPPPHWQKTGGYVARGNPCPNSWTRFNNYCYLVSTTSTYSWSQAQAHCRSLSADLVKINSVEENEFVLSLVRKLAPSLKQIWIGLKWNTNGFYWIDLSVPVYKNWAPQHPNGNANEPCVQMWINNGQHLPKYASGYWNDIDCHYRSDFPNGIVCKKLP</sequence>
<gene>
    <name evidence="3" type="ORF">pdam_00009517</name>
</gene>
<comment type="caution">
    <text evidence="3">The sequence shown here is derived from an EMBL/GenBank/DDBJ whole genome shotgun (WGS) entry which is preliminary data.</text>
</comment>
<dbReference type="InterPro" id="IPR016187">
    <property type="entry name" value="CTDL_fold"/>
</dbReference>
<dbReference type="SUPFAM" id="SSF56436">
    <property type="entry name" value="C-type lectin-like"/>
    <property type="match status" value="1"/>
</dbReference>
<protein>
    <recommendedName>
        <fullName evidence="2">C-type lectin domain-containing protein</fullName>
    </recommendedName>
</protein>
<dbReference type="PROSITE" id="PS50041">
    <property type="entry name" value="C_TYPE_LECTIN_2"/>
    <property type="match status" value="1"/>
</dbReference>
<reference evidence="3 4" key="1">
    <citation type="journal article" date="2018" name="Sci. Rep.">
        <title>Comparative analysis of the Pocillopora damicornis genome highlights role of immune system in coral evolution.</title>
        <authorList>
            <person name="Cunning R."/>
            <person name="Bay R.A."/>
            <person name="Gillette P."/>
            <person name="Baker A.C."/>
            <person name="Traylor-Knowles N."/>
        </authorList>
    </citation>
    <scope>NUCLEOTIDE SEQUENCE [LARGE SCALE GENOMIC DNA]</scope>
    <source>
        <strain evidence="3">RSMAS</strain>
        <tissue evidence="3">Whole animal</tissue>
    </source>
</reference>
<accession>A0A3M6UYG5</accession>
<dbReference type="EMBL" id="RCHS01000461">
    <property type="protein sequence ID" value="RMX58721.1"/>
    <property type="molecule type" value="Genomic_DNA"/>
</dbReference>
<dbReference type="PANTHER" id="PTHR22803">
    <property type="entry name" value="MANNOSE, PHOSPHOLIPASE, LECTIN RECEPTOR RELATED"/>
    <property type="match status" value="1"/>
</dbReference>
<evidence type="ECO:0000256" key="1">
    <source>
        <dbReference type="SAM" id="SignalP"/>
    </source>
</evidence>
<dbReference type="Pfam" id="PF00059">
    <property type="entry name" value="Lectin_C"/>
    <property type="match status" value="1"/>
</dbReference>
<proteinExistence type="predicted"/>
<dbReference type="CDD" id="cd00037">
    <property type="entry name" value="CLECT"/>
    <property type="match status" value="1"/>
</dbReference>
<name>A0A3M6UYG5_POCDA</name>
<keyword evidence="4" id="KW-1185">Reference proteome</keyword>
<dbReference type="InterPro" id="IPR050111">
    <property type="entry name" value="C-type_lectin/snaclec_domain"/>
</dbReference>
<dbReference type="OrthoDB" id="5958396at2759"/>
<dbReference type="InterPro" id="IPR016186">
    <property type="entry name" value="C-type_lectin-like/link_sf"/>
</dbReference>
<evidence type="ECO:0000313" key="3">
    <source>
        <dbReference type="EMBL" id="RMX58721.1"/>
    </source>
</evidence>